<feature type="compositionally biased region" description="Basic and acidic residues" evidence="1">
    <location>
        <begin position="1"/>
        <end position="14"/>
    </location>
</feature>
<keyword evidence="3" id="KW-1185">Reference proteome</keyword>
<organism evidence="2 3">
    <name type="scientific">Methanoculleus nereidis</name>
    <dbReference type="NCBI Taxonomy" id="2735141"/>
    <lineage>
        <taxon>Archaea</taxon>
        <taxon>Methanobacteriati</taxon>
        <taxon>Methanobacteriota</taxon>
        <taxon>Stenosarchaea group</taxon>
        <taxon>Methanomicrobia</taxon>
        <taxon>Methanomicrobiales</taxon>
        <taxon>Methanomicrobiaceae</taxon>
        <taxon>Methanoculleus</taxon>
    </lineage>
</organism>
<evidence type="ECO:0008006" key="4">
    <source>
        <dbReference type="Google" id="ProtNLM"/>
    </source>
</evidence>
<evidence type="ECO:0000313" key="2">
    <source>
        <dbReference type="EMBL" id="MDV4343274.1"/>
    </source>
</evidence>
<comment type="caution">
    <text evidence="2">The sequence shown here is derived from an EMBL/GenBank/DDBJ whole genome shotgun (WGS) entry which is preliminary data.</text>
</comment>
<proteinExistence type="predicted"/>
<dbReference type="RefSeq" id="WP_317296459.1">
    <property type="nucleotide sequence ID" value="NZ_JABFFQ010000006.1"/>
</dbReference>
<protein>
    <recommendedName>
        <fullName evidence="4">RanBP2-type domain-containing protein</fullName>
    </recommendedName>
</protein>
<accession>A0ABU3Z3X7</accession>
<name>A0ABU3Z3X7_9EURY</name>
<feature type="region of interest" description="Disordered" evidence="1">
    <location>
        <begin position="1"/>
        <end position="25"/>
    </location>
</feature>
<reference evidence="2 3" key="1">
    <citation type="submission" date="2020-05" db="EMBL/GenBank/DDBJ databases">
        <title>Isolation and characterization of methanoarchaea from a cold seep at offshore SW Taiwan.</title>
        <authorList>
            <person name="Chen Y.-W."/>
            <person name="Chen S.-C."/>
            <person name="Lai M.-C."/>
        </authorList>
    </citation>
    <scope>NUCLEOTIDE SEQUENCE [LARGE SCALE GENOMIC DNA]</scope>
    <source>
        <strain evidence="2 3">YWC-01</strain>
    </source>
</reference>
<dbReference type="Proteomes" id="UP001273768">
    <property type="component" value="Unassembled WGS sequence"/>
</dbReference>
<evidence type="ECO:0000313" key="3">
    <source>
        <dbReference type="Proteomes" id="UP001273768"/>
    </source>
</evidence>
<dbReference type="EMBL" id="JABFFQ010000006">
    <property type="protein sequence ID" value="MDV4343274.1"/>
    <property type="molecule type" value="Genomic_DNA"/>
</dbReference>
<gene>
    <name evidence="2" type="ORF">HL657_08875</name>
</gene>
<evidence type="ECO:0000256" key="1">
    <source>
        <dbReference type="SAM" id="MobiDB-lite"/>
    </source>
</evidence>
<sequence length="78" mass="8725">MSLQKRVDLQEKDTSILPPETPDRDGGLAAVMQQSGTKQEQWGCASCTHYDPECAYCTYIHTPIAILFVCPQTLDNHK</sequence>